<dbReference type="InterPro" id="IPR047142">
    <property type="entry name" value="OryJ/VirC-like"/>
</dbReference>
<organism evidence="2 3">
    <name type="scientific">Exophiala oligosperma</name>
    <dbReference type="NCBI Taxonomy" id="215243"/>
    <lineage>
        <taxon>Eukaryota</taxon>
        <taxon>Fungi</taxon>
        <taxon>Dikarya</taxon>
        <taxon>Ascomycota</taxon>
        <taxon>Pezizomycotina</taxon>
        <taxon>Eurotiomycetes</taxon>
        <taxon>Chaetothyriomycetidae</taxon>
        <taxon>Chaetothyriales</taxon>
        <taxon>Herpotrichiellaceae</taxon>
        <taxon>Exophiala</taxon>
    </lineage>
</organism>
<dbReference type="CDD" id="cd02231">
    <property type="entry name" value="cupin_BLL6423-like"/>
    <property type="match status" value="1"/>
</dbReference>
<dbReference type="OrthoDB" id="5840532at2759"/>
<keyword evidence="3" id="KW-1185">Reference proteome</keyword>
<dbReference type="PANTHER" id="PTHR36156:SF3">
    <property type="entry name" value="CUPIN 2 CONSERVED BARREL DOMAIN-CONTAINING PROTEIN"/>
    <property type="match status" value="1"/>
</dbReference>
<evidence type="ECO:0000313" key="2">
    <source>
        <dbReference type="EMBL" id="KIW48180.1"/>
    </source>
</evidence>
<reference evidence="2 3" key="1">
    <citation type="submission" date="2015-01" db="EMBL/GenBank/DDBJ databases">
        <title>The Genome Sequence of Exophiala oligosperma CBS72588.</title>
        <authorList>
            <consortium name="The Broad Institute Genomics Platform"/>
            <person name="Cuomo C."/>
            <person name="de Hoog S."/>
            <person name="Gorbushina A."/>
            <person name="Stielow B."/>
            <person name="Teixiera M."/>
            <person name="Abouelleil A."/>
            <person name="Chapman S.B."/>
            <person name="Priest M."/>
            <person name="Young S.K."/>
            <person name="Wortman J."/>
            <person name="Nusbaum C."/>
            <person name="Birren B."/>
        </authorList>
    </citation>
    <scope>NUCLEOTIDE SEQUENCE [LARGE SCALE GENOMIC DNA]</scope>
    <source>
        <strain evidence="2 3">CBS 72588</strain>
    </source>
</reference>
<dbReference type="HOGENOM" id="CLU_096188_0_3_1"/>
<dbReference type="Proteomes" id="UP000053342">
    <property type="component" value="Unassembled WGS sequence"/>
</dbReference>
<dbReference type="GeneID" id="27352869"/>
<dbReference type="VEuPathDB" id="FungiDB:PV06_00795"/>
<dbReference type="RefSeq" id="XP_016268396.1">
    <property type="nucleotide sequence ID" value="XM_016401343.1"/>
</dbReference>
<dbReference type="Pfam" id="PF07883">
    <property type="entry name" value="Cupin_2"/>
    <property type="match status" value="1"/>
</dbReference>
<protein>
    <recommendedName>
        <fullName evidence="1">Cupin type-2 domain-containing protein</fullName>
    </recommendedName>
</protein>
<sequence>MQGLYASFGYRHTETPQRETTIYLLWCDSTFSQAHHSGHYLPTEIIPTMADRVQQVVDLPPCNRHIATHDANGKSVYAQSPPQQYIPVENFGGMARSYSVASVPAKMANDEDLKAYKSNDAVTSWAQPSIVTPNGANLLVVDLAPGGVSSMHQTVSIDYSICVIGEIEHELDSGEVVLLKPGDHIVQRGTNHRWRNASKTKPARFVAVTVACEPFEIAGKMLEEVHVS</sequence>
<dbReference type="Gene3D" id="2.60.120.10">
    <property type="entry name" value="Jelly Rolls"/>
    <property type="match status" value="1"/>
</dbReference>
<dbReference type="InterPro" id="IPR014710">
    <property type="entry name" value="RmlC-like_jellyroll"/>
</dbReference>
<dbReference type="EMBL" id="KN847332">
    <property type="protein sequence ID" value="KIW48180.1"/>
    <property type="molecule type" value="Genomic_DNA"/>
</dbReference>
<dbReference type="PANTHER" id="PTHR36156">
    <property type="entry name" value="SLR2101 PROTEIN"/>
    <property type="match status" value="1"/>
</dbReference>
<accession>A0A0D2E054</accession>
<evidence type="ECO:0000259" key="1">
    <source>
        <dbReference type="Pfam" id="PF07883"/>
    </source>
</evidence>
<dbReference type="STRING" id="215243.A0A0D2E054"/>
<name>A0A0D2E054_9EURO</name>
<dbReference type="AlphaFoldDB" id="A0A0D2E054"/>
<feature type="domain" description="Cupin type-2" evidence="1">
    <location>
        <begin position="140"/>
        <end position="208"/>
    </location>
</feature>
<proteinExistence type="predicted"/>
<dbReference type="InterPro" id="IPR011051">
    <property type="entry name" value="RmlC_Cupin_sf"/>
</dbReference>
<gene>
    <name evidence="2" type="ORF">PV06_00795</name>
</gene>
<evidence type="ECO:0000313" key="3">
    <source>
        <dbReference type="Proteomes" id="UP000053342"/>
    </source>
</evidence>
<dbReference type="SUPFAM" id="SSF51182">
    <property type="entry name" value="RmlC-like cupins"/>
    <property type="match status" value="1"/>
</dbReference>
<dbReference type="InterPro" id="IPR013096">
    <property type="entry name" value="Cupin_2"/>
</dbReference>